<dbReference type="Pfam" id="PF07696">
    <property type="entry name" value="7TMR-DISMED2"/>
    <property type="match status" value="1"/>
</dbReference>
<evidence type="ECO:0000256" key="8">
    <source>
        <dbReference type="ARBA" id="ARBA00023012"/>
    </source>
</evidence>
<keyword evidence="8" id="KW-0902">Two-component regulatory system</keyword>
<dbReference type="InterPro" id="IPR036890">
    <property type="entry name" value="HATPase_C_sf"/>
</dbReference>
<evidence type="ECO:0000256" key="9">
    <source>
        <dbReference type="SAM" id="Phobius"/>
    </source>
</evidence>
<dbReference type="EC" id="2.7.13.3" evidence="2"/>
<feature type="transmembrane region" description="Helical" evidence="9">
    <location>
        <begin position="212"/>
        <end position="236"/>
    </location>
</feature>
<dbReference type="AlphaFoldDB" id="A0A4Q5M3Y9"/>
<dbReference type="OrthoDB" id="613787at2"/>
<dbReference type="Gene3D" id="3.30.565.10">
    <property type="entry name" value="Histidine kinase-like ATPase, C-terminal domain"/>
    <property type="match status" value="1"/>
</dbReference>
<feature type="signal peptide" evidence="10">
    <location>
        <begin position="1"/>
        <end position="22"/>
    </location>
</feature>
<evidence type="ECO:0000256" key="1">
    <source>
        <dbReference type="ARBA" id="ARBA00000085"/>
    </source>
</evidence>
<dbReference type="Proteomes" id="UP000293162">
    <property type="component" value="Unassembled WGS sequence"/>
</dbReference>
<dbReference type="EMBL" id="SEWF01000004">
    <property type="protein sequence ID" value="RYU97058.1"/>
    <property type="molecule type" value="Genomic_DNA"/>
</dbReference>
<keyword evidence="9" id="KW-0812">Transmembrane</keyword>
<keyword evidence="4" id="KW-0808">Transferase</keyword>
<dbReference type="GO" id="GO:0016020">
    <property type="term" value="C:membrane"/>
    <property type="evidence" value="ECO:0007669"/>
    <property type="project" value="InterPro"/>
</dbReference>
<evidence type="ECO:0000256" key="3">
    <source>
        <dbReference type="ARBA" id="ARBA00022553"/>
    </source>
</evidence>
<sequence length="635" mass="73887">MKLLLKYCCIGVFIWVSSSAKAQEIAVDRNFRYLNLSPQVEIVEDKSKQLTFEQIPQQKFTTHTKESINYGFTNAYYWIRFRLKNNDSIPLSLLLESVNVHLNRIKFYYKNSNGKWQYLLTGDHYPFKQRPVNHPHFVFPVKLASQETAEYYLWVDKHGEQIQIPLELHSEAHFQDYSNKLFIFFGLMLGITGLFVIVSFFLFVFFRQKIILFYWLYTLSMWIFMIAQPGLGFQYVWPEATWWTSTARPTTLSFFYIFSLLFTRQFYPDLRRIRFLDLTTKGFIILLCVFLLLFLSQNPALGLFKNHWYNPVYYEGHDLLIAIKSLTILILIILWWIIGIGIYFYVRTREAENLWFTFAYSMIFVGGTVGIFIFLGLLPDNFITHNLFFVANPLEITIMSVLLANRYRNVHKDNSRITSELADQRQKNAIQLLEGQMIERRRLSQELHDGISLILANIRLRLSILTQKNPSPEMSELVEKLGEVGQDVRQFSQALSPVILEKYGLTHAIEELVEATKTSQSKVKIEFSHDLSDENVLPTLISQTLYQITLELLNNTLKHAQATHAQISLHANKNQIVLKVADDGLGYETTSKSGGIGIQNIRARTQSLNGRFIISRQKKGMLHTVQIPVQTKLFS</sequence>
<keyword evidence="7" id="KW-0067">ATP-binding</keyword>
<feature type="transmembrane region" description="Helical" evidence="9">
    <location>
        <begin position="242"/>
        <end position="262"/>
    </location>
</feature>
<gene>
    <name evidence="12" type="ORF">EWM59_03885</name>
</gene>
<dbReference type="Gene3D" id="2.60.40.2380">
    <property type="match status" value="1"/>
</dbReference>
<keyword evidence="10" id="KW-0732">Signal</keyword>
<keyword evidence="9" id="KW-1133">Transmembrane helix</keyword>
<dbReference type="InterPro" id="IPR003594">
    <property type="entry name" value="HATPase_dom"/>
</dbReference>
<evidence type="ECO:0000256" key="5">
    <source>
        <dbReference type="ARBA" id="ARBA00022741"/>
    </source>
</evidence>
<dbReference type="PANTHER" id="PTHR24421:SF10">
    <property type="entry name" value="NITRATE_NITRITE SENSOR PROTEIN NARQ"/>
    <property type="match status" value="1"/>
</dbReference>
<dbReference type="InterPro" id="IPR050482">
    <property type="entry name" value="Sensor_HK_TwoCompSys"/>
</dbReference>
<feature type="transmembrane region" description="Helical" evidence="9">
    <location>
        <begin position="383"/>
        <end position="404"/>
    </location>
</feature>
<keyword evidence="5" id="KW-0547">Nucleotide-binding</keyword>
<feature type="domain" description="Histidine kinase" evidence="11">
    <location>
        <begin position="442"/>
        <end position="631"/>
    </location>
</feature>
<evidence type="ECO:0000313" key="12">
    <source>
        <dbReference type="EMBL" id="RYU97058.1"/>
    </source>
</evidence>
<dbReference type="Gene3D" id="1.20.5.1930">
    <property type="match status" value="1"/>
</dbReference>
<dbReference type="PROSITE" id="PS50109">
    <property type="entry name" value="HIS_KIN"/>
    <property type="match status" value="1"/>
</dbReference>
<keyword evidence="13" id="KW-1185">Reference proteome</keyword>
<dbReference type="Pfam" id="PF02518">
    <property type="entry name" value="HATPase_c"/>
    <property type="match status" value="1"/>
</dbReference>
<dbReference type="Pfam" id="PF07695">
    <property type="entry name" value="7TMR-DISM_7TM"/>
    <property type="match status" value="1"/>
</dbReference>
<feature type="transmembrane region" description="Helical" evidence="9">
    <location>
        <begin position="283"/>
        <end position="301"/>
    </location>
</feature>
<feature type="transmembrane region" description="Helical" evidence="9">
    <location>
        <begin position="181"/>
        <end position="205"/>
    </location>
</feature>
<reference evidence="12 13" key="1">
    <citation type="submission" date="2019-02" db="EMBL/GenBank/DDBJ databases">
        <title>Bacterial novel species Emticicia sp. 17J42-9 isolated from soil.</title>
        <authorList>
            <person name="Jung H.-Y."/>
        </authorList>
    </citation>
    <scope>NUCLEOTIDE SEQUENCE [LARGE SCALE GENOMIC DNA]</scope>
    <source>
        <strain evidence="12 13">17J42-9</strain>
    </source>
</reference>
<feature type="transmembrane region" description="Helical" evidence="9">
    <location>
        <begin position="358"/>
        <end position="377"/>
    </location>
</feature>
<dbReference type="RefSeq" id="WP_130019635.1">
    <property type="nucleotide sequence ID" value="NZ_SEWF01000004.1"/>
</dbReference>
<feature type="transmembrane region" description="Helical" evidence="9">
    <location>
        <begin position="321"/>
        <end position="346"/>
    </location>
</feature>
<evidence type="ECO:0000256" key="4">
    <source>
        <dbReference type="ARBA" id="ARBA00022679"/>
    </source>
</evidence>
<dbReference type="InterPro" id="IPR011623">
    <property type="entry name" value="7TMR_DISM_rcpt_extracell_dom1"/>
</dbReference>
<dbReference type="GO" id="GO:0000155">
    <property type="term" value="F:phosphorelay sensor kinase activity"/>
    <property type="evidence" value="ECO:0007669"/>
    <property type="project" value="InterPro"/>
</dbReference>
<protein>
    <recommendedName>
        <fullName evidence="2">histidine kinase</fullName>
        <ecNumber evidence="2">2.7.13.3</ecNumber>
    </recommendedName>
</protein>
<proteinExistence type="predicted"/>
<dbReference type="Pfam" id="PF07730">
    <property type="entry name" value="HisKA_3"/>
    <property type="match status" value="1"/>
</dbReference>
<comment type="caution">
    <text evidence="12">The sequence shown here is derived from an EMBL/GenBank/DDBJ whole genome shotgun (WGS) entry which is preliminary data.</text>
</comment>
<keyword evidence="6" id="KW-0418">Kinase</keyword>
<evidence type="ECO:0000256" key="7">
    <source>
        <dbReference type="ARBA" id="ARBA00022840"/>
    </source>
</evidence>
<dbReference type="InterPro" id="IPR005467">
    <property type="entry name" value="His_kinase_dom"/>
</dbReference>
<evidence type="ECO:0000256" key="2">
    <source>
        <dbReference type="ARBA" id="ARBA00012438"/>
    </source>
</evidence>
<evidence type="ECO:0000256" key="6">
    <source>
        <dbReference type="ARBA" id="ARBA00022777"/>
    </source>
</evidence>
<evidence type="ECO:0000313" key="13">
    <source>
        <dbReference type="Proteomes" id="UP000293162"/>
    </source>
</evidence>
<evidence type="ECO:0000259" key="11">
    <source>
        <dbReference type="PROSITE" id="PS50109"/>
    </source>
</evidence>
<comment type="catalytic activity">
    <reaction evidence="1">
        <text>ATP + protein L-histidine = ADP + protein N-phospho-L-histidine.</text>
        <dbReference type="EC" id="2.7.13.3"/>
    </reaction>
</comment>
<accession>A0A4Q5M3Y9</accession>
<dbReference type="InterPro" id="IPR011712">
    <property type="entry name" value="Sig_transdc_His_kin_sub3_dim/P"/>
</dbReference>
<dbReference type="GO" id="GO:0046983">
    <property type="term" value="F:protein dimerization activity"/>
    <property type="evidence" value="ECO:0007669"/>
    <property type="project" value="InterPro"/>
</dbReference>
<name>A0A4Q5M3Y9_9BACT</name>
<dbReference type="CDD" id="cd16917">
    <property type="entry name" value="HATPase_UhpB-NarQ-NarX-like"/>
    <property type="match status" value="1"/>
</dbReference>
<dbReference type="PANTHER" id="PTHR24421">
    <property type="entry name" value="NITRATE/NITRITE SENSOR PROTEIN NARX-RELATED"/>
    <property type="match status" value="1"/>
</dbReference>
<dbReference type="InterPro" id="IPR011622">
    <property type="entry name" value="7TMR_DISM_rcpt_extracell_dom2"/>
</dbReference>
<organism evidence="12 13">
    <name type="scientific">Emticicia agri</name>
    <dbReference type="NCBI Taxonomy" id="2492393"/>
    <lineage>
        <taxon>Bacteria</taxon>
        <taxon>Pseudomonadati</taxon>
        <taxon>Bacteroidota</taxon>
        <taxon>Cytophagia</taxon>
        <taxon>Cytophagales</taxon>
        <taxon>Leadbetterellaceae</taxon>
        <taxon>Emticicia</taxon>
    </lineage>
</organism>
<keyword evidence="3" id="KW-0597">Phosphoprotein</keyword>
<feature type="chain" id="PRO_5020942552" description="histidine kinase" evidence="10">
    <location>
        <begin position="23"/>
        <end position="635"/>
    </location>
</feature>
<dbReference type="SUPFAM" id="SSF55874">
    <property type="entry name" value="ATPase domain of HSP90 chaperone/DNA topoisomerase II/histidine kinase"/>
    <property type="match status" value="1"/>
</dbReference>
<keyword evidence="9" id="KW-0472">Membrane</keyword>
<dbReference type="GO" id="GO:0005524">
    <property type="term" value="F:ATP binding"/>
    <property type="evidence" value="ECO:0007669"/>
    <property type="project" value="UniProtKB-KW"/>
</dbReference>
<evidence type="ECO:0000256" key="10">
    <source>
        <dbReference type="SAM" id="SignalP"/>
    </source>
</evidence>